<protein>
    <submittedName>
        <fullName evidence="2">Uncharacterized protein</fullName>
    </submittedName>
</protein>
<feature type="compositionally biased region" description="Polar residues" evidence="1">
    <location>
        <begin position="105"/>
        <end position="117"/>
    </location>
</feature>
<proteinExistence type="predicted"/>
<organism evidence="2 3">
    <name type="scientific">Polypedilum vanderplanki</name>
    <name type="common">Sleeping chironomid midge</name>
    <dbReference type="NCBI Taxonomy" id="319348"/>
    <lineage>
        <taxon>Eukaryota</taxon>
        <taxon>Metazoa</taxon>
        <taxon>Ecdysozoa</taxon>
        <taxon>Arthropoda</taxon>
        <taxon>Hexapoda</taxon>
        <taxon>Insecta</taxon>
        <taxon>Pterygota</taxon>
        <taxon>Neoptera</taxon>
        <taxon>Endopterygota</taxon>
        <taxon>Diptera</taxon>
        <taxon>Nematocera</taxon>
        <taxon>Chironomoidea</taxon>
        <taxon>Chironomidae</taxon>
        <taxon>Chironominae</taxon>
        <taxon>Polypedilum</taxon>
        <taxon>Polypedilum</taxon>
    </lineage>
</organism>
<feature type="region of interest" description="Disordered" evidence="1">
    <location>
        <begin position="85"/>
        <end position="125"/>
    </location>
</feature>
<sequence>MKLSTNESSVTKESVIITTIGTSLNYSSTASLVHDNITKITTTKSTIETVKPKNTTESSSAFKITDRFLNTTKIATVNCNNNRTQKRLDWKNQEESRRNNKNNNFVKDNTTVSNTLPHENPKSHR</sequence>
<evidence type="ECO:0000313" key="2">
    <source>
        <dbReference type="EMBL" id="KAG5666113.1"/>
    </source>
</evidence>
<gene>
    <name evidence="2" type="ORF">PVAND_017677</name>
</gene>
<dbReference type="Proteomes" id="UP001107558">
    <property type="component" value="Unassembled WGS sequence"/>
</dbReference>
<dbReference type="AlphaFoldDB" id="A0A9J6B8C0"/>
<comment type="caution">
    <text evidence="2">The sequence shown here is derived from an EMBL/GenBank/DDBJ whole genome shotgun (WGS) entry which is preliminary data.</text>
</comment>
<accession>A0A9J6B8C0</accession>
<feature type="compositionally biased region" description="Basic and acidic residues" evidence="1">
    <location>
        <begin position="86"/>
        <end position="98"/>
    </location>
</feature>
<evidence type="ECO:0000256" key="1">
    <source>
        <dbReference type="SAM" id="MobiDB-lite"/>
    </source>
</evidence>
<keyword evidence="3" id="KW-1185">Reference proteome</keyword>
<evidence type="ECO:0000313" key="3">
    <source>
        <dbReference type="Proteomes" id="UP001107558"/>
    </source>
</evidence>
<dbReference type="EMBL" id="JADBJN010000107">
    <property type="protein sequence ID" value="KAG5666113.1"/>
    <property type="molecule type" value="Genomic_DNA"/>
</dbReference>
<name>A0A9J6B8C0_POLVA</name>
<reference evidence="2" key="1">
    <citation type="submission" date="2021-03" db="EMBL/GenBank/DDBJ databases">
        <title>Chromosome level genome of the anhydrobiotic midge Polypedilum vanderplanki.</title>
        <authorList>
            <person name="Yoshida Y."/>
            <person name="Kikawada T."/>
            <person name="Gusev O."/>
        </authorList>
    </citation>
    <scope>NUCLEOTIDE SEQUENCE</scope>
    <source>
        <strain evidence="2">NIAS01</strain>
        <tissue evidence="2">Whole body or cell culture</tissue>
    </source>
</reference>